<dbReference type="InterPro" id="IPR005158">
    <property type="entry name" value="BTAD"/>
</dbReference>
<dbReference type="Gene3D" id="1.25.40.10">
    <property type="entry name" value="Tetratricopeptide repeat domain"/>
    <property type="match status" value="1"/>
</dbReference>
<dbReference type="GO" id="GO:0006355">
    <property type="term" value="P:regulation of DNA-templated transcription"/>
    <property type="evidence" value="ECO:0007669"/>
    <property type="project" value="InterPro"/>
</dbReference>
<dbReference type="InterPro" id="IPR016032">
    <property type="entry name" value="Sig_transdc_resp-reg_C-effctor"/>
</dbReference>
<dbReference type="PANTHER" id="PTHR35807:SF1">
    <property type="entry name" value="TRANSCRIPTIONAL REGULATOR REDD"/>
    <property type="match status" value="1"/>
</dbReference>
<evidence type="ECO:0000313" key="8">
    <source>
        <dbReference type="Proteomes" id="UP000467124"/>
    </source>
</evidence>
<dbReference type="CDD" id="cd15831">
    <property type="entry name" value="BTAD"/>
    <property type="match status" value="1"/>
</dbReference>
<dbReference type="GO" id="GO:0000160">
    <property type="term" value="P:phosphorelay signal transduction system"/>
    <property type="evidence" value="ECO:0007669"/>
    <property type="project" value="InterPro"/>
</dbReference>
<dbReference type="Pfam" id="PF00486">
    <property type="entry name" value="Trans_reg_C"/>
    <property type="match status" value="1"/>
</dbReference>
<keyword evidence="2" id="KW-0805">Transcription regulation</keyword>
<dbReference type="SUPFAM" id="SSF48452">
    <property type="entry name" value="TPR-like"/>
    <property type="match status" value="1"/>
</dbReference>
<dbReference type="InterPro" id="IPR051677">
    <property type="entry name" value="AfsR-DnrI-RedD_regulator"/>
</dbReference>
<comment type="similarity">
    <text evidence="1">Belongs to the AfsR/DnrI/RedD regulatory family.</text>
</comment>
<evidence type="ECO:0000256" key="3">
    <source>
        <dbReference type="ARBA" id="ARBA00023125"/>
    </source>
</evidence>
<dbReference type="Proteomes" id="UP000467124">
    <property type="component" value="Unassembled WGS sequence"/>
</dbReference>
<dbReference type="AlphaFoldDB" id="A0A7K2IV39"/>
<name>A0A7K2IV39_9ACTN</name>
<evidence type="ECO:0000256" key="1">
    <source>
        <dbReference type="ARBA" id="ARBA00005820"/>
    </source>
</evidence>
<evidence type="ECO:0000256" key="2">
    <source>
        <dbReference type="ARBA" id="ARBA00023015"/>
    </source>
</evidence>
<dbReference type="Pfam" id="PF03704">
    <property type="entry name" value="BTAD"/>
    <property type="match status" value="1"/>
</dbReference>
<dbReference type="InterPro" id="IPR001867">
    <property type="entry name" value="OmpR/PhoB-type_DNA-bd"/>
</dbReference>
<organism evidence="7 8">
    <name type="scientific">Nocardiopsis alba</name>
    <dbReference type="NCBI Taxonomy" id="53437"/>
    <lineage>
        <taxon>Bacteria</taxon>
        <taxon>Bacillati</taxon>
        <taxon>Actinomycetota</taxon>
        <taxon>Actinomycetes</taxon>
        <taxon>Streptosporangiales</taxon>
        <taxon>Nocardiopsidaceae</taxon>
        <taxon>Nocardiopsis</taxon>
    </lineage>
</organism>
<dbReference type="PROSITE" id="PS51755">
    <property type="entry name" value="OMPR_PHOB"/>
    <property type="match status" value="1"/>
</dbReference>
<evidence type="ECO:0000256" key="4">
    <source>
        <dbReference type="ARBA" id="ARBA00023163"/>
    </source>
</evidence>
<dbReference type="SMART" id="SM00862">
    <property type="entry name" value="Trans_reg_C"/>
    <property type="match status" value="1"/>
</dbReference>
<dbReference type="SUPFAM" id="SSF46894">
    <property type="entry name" value="C-terminal effector domain of the bipartite response regulators"/>
    <property type="match status" value="1"/>
</dbReference>
<dbReference type="EMBL" id="WWHY01000001">
    <property type="protein sequence ID" value="MYR33842.1"/>
    <property type="molecule type" value="Genomic_DNA"/>
</dbReference>
<sequence length="240" mass="26601">MLRRLLAVLLCRSGRPLSLDELAEALWEDSPPDGARSTLQVYVHRLRKVLGDSGRVVHNGAGYRIVVEAADVDAMRFEAAIARARAARGRGELERAGGLLGEATALWRGRPYADIAGTGIIAGEIRRLEELRLLADQERLEIALDRGRHAQVVPELTDLADGHPYRERLLALLMLALYRSGRQADALEVFRRTRLRLSQELGVEPTRLLQRLHEAILRGDGRLLLIEADRLDGLCAASSV</sequence>
<dbReference type="SMART" id="SM01043">
    <property type="entry name" value="BTAD"/>
    <property type="match status" value="1"/>
</dbReference>
<dbReference type="RefSeq" id="WP_161111331.1">
    <property type="nucleotide sequence ID" value="NZ_JBEYHW010000011.1"/>
</dbReference>
<dbReference type="InterPro" id="IPR036388">
    <property type="entry name" value="WH-like_DNA-bd_sf"/>
</dbReference>
<gene>
    <name evidence="7" type="ORF">GTW20_16665</name>
</gene>
<dbReference type="Gene3D" id="1.10.10.10">
    <property type="entry name" value="Winged helix-like DNA-binding domain superfamily/Winged helix DNA-binding domain"/>
    <property type="match status" value="1"/>
</dbReference>
<dbReference type="PANTHER" id="PTHR35807">
    <property type="entry name" value="TRANSCRIPTIONAL REGULATOR REDD-RELATED"/>
    <property type="match status" value="1"/>
</dbReference>
<proteinExistence type="inferred from homology"/>
<feature type="domain" description="OmpR/PhoB-type" evidence="6">
    <location>
        <begin position="1"/>
        <end position="67"/>
    </location>
</feature>
<evidence type="ECO:0000256" key="5">
    <source>
        <dbReference type="PROSITE-ProRule" id="PRU01091"/>
    </source>
</evidence>
<evidence type="ECO:0000313" key="7">
    <source>
        <dbReference type="EMBL" id="MYR33842.1"/>
    </source>
</evidence>
<protein>
    <submittedName>
        <fullName evidence="7">Transcriptional regulator, SARP family protein</fullName>
    </submittedName>
</protein>
<feature type="DNA-binding region" description="OmpR/PhoB-type" evidence="5">
    <location>
        <begin position="1"/>
        <end position="67"/>
    </location>
</feature>
<reference evidence="7 8" key="1">
    <citation type="journal article" date="2019" name="Nat. Commun.">
        <title>The antimicrobial potential of Streptomyces from insect microbiomes.</title>
        <authorList>
            <person name="Chevrette M.G."/>
            <person name="Carlson C.M."/>
            <person name="Ortega H.E."/>
            <person name="Thomas C."/>
            <person name="Ananiev G.E."/>
            <person name="Barns K.J."/>
            <person name="Book A.J."/>
            <person name="Cagnazzo J."/>
            <person name="Carlos C."/>
            <person name="Flanigan W."/>
            <person name="Grubbs K.J."/>
            <person name="Horn H.A."/>
            <person name="Hoffmann F.M."/>
            <person name="Klassen J.L."/>
            <person name="Knack J.J."/>
            <person name="Lewin G.R."/>
            <person name="McDonald B.R."/>
            <person name="Muller L."/>
            <person name="Melo W.G.P."/>
            <person name="Pinto-Tomas A.A."/>
            <person name="Schmitz A."/>
            <person name="Wendt-Pienkowski E."/>
            <person name="Wildman S."/>
            <person name="Zhao M."/>
            <person name="Zhang F."/>
            <person name="Bugni T.S."/>
            <person name="Andes D.R."/>
            <person name="Pupo M.T."/>
            <person name="Currie C.R."/>
        </authorList>
    </citation>
    <scope>NUCLEOTIDE SEQUENCE [LARGE SCALE GENOMIC DNA]</scope>
    <source>
        <strain evidence="7 8">SID5840</strain>
    </source>
</reference>
<dbReference type="GO" id="GO:0003677">
    <property type="term" value="F:DNA binding"/>
    <property type="evidence" value="ECO:0007669"/>
    <property type="project" value="UniProtKB-UniRule"/>
</dbReference>
<keyword evidence="4" id="KW-0804">Transcription</keyword>
<dbReference type="InterPro" id="IPR011990">
    <property type="entry name" value="TPR-like_helical_dom_sf"/>
</dbReference>
<evidence type="ECO:0000259" key="6">
    <source>
        <dbReference type="PROSITE" id="PS51755"/>
    </source>
</evidence>
<accession>A0A7K2IV39</accession>
<keyword evidence="3 5" id="KW-0238">DNA-binding</keyword>
<comment type="caution">
    <text evidence="7">The sequence shown here is derived from an EMBL/GenBank/DDBJ whole genome shotgun (WGS) entry which is preliminary data.</text>
</comment>